<comment type="subcellular location">
    <subcellularLocation>
        <location evidence="1">Cell membrane</location>
        <topology evidence="1">Multi-pass membrane protein</topology>
    </subcellularLocation>
</comment>
<dbReference type="InterPro" id="IPR003004">
    <property type="entry name" value="GspF/PilC"/>
</dbReference>
<comment type="caution">
    <text evidence="9">The sequence shown here is derived from an EMBL/GenBank/DDBJ whole genome shotgun (WGS) entry which is preliminary data.</text>
</comment>
<evidence type="ECO:0000256" key="6">
    <source>
        <dbReference type="ARBA" id="ARBA00023136"/>
    </source>
</evidence>
<gene>
    <name evidence="9" type="ORF">NE579_04120</name>
</gene>
<dbReference type="PRINTS" id="PR00812">
    <property type="entry name" value="BCTERIALGSPF"/>
</dbReference>
<dbReference type="RefSeq" id="WP_256303377.1">
    <property type="nucleotide sequence ID" value="NZ_JANFYS010000006.1"/>
</dbReference>
<keyword evidence="4 7" id="KW-0812">Transmembrane</keyword>
<evidence type="ECO:0000256" key="4">
    <source>
        <dbReference type="ARBA" id="ARBA00022692"/>
    </source>
</evidence>
<dbReference type="EMBL" id="JANFYS010000006">
    <property type="protein sequence ID" value="MCQ4769655.1"/>
    <property type="molecule type" value="Genomic_DNA"/>
</dbReference>
<evidence type="ECO:0000256" key="1">
    <source>
        <dbReference type="ARBA" id="ARBA00004651"/>
    </source>
</evidence>
<evidence type="ECO:0000256" key="5">
    <source>
        <dbReference type="ARBA" id="ARBA00022989"/>
    </source>
</evidence>
<organism evidence="9 10">
    <name type="scientific">Intestinimonas massiliensis</name>
    <name type="common">ex Afouda et al. 2020</name>
    <dbReference type="NCBI Taxonomy" id="1673721"/>
    <lineage>
        <taxon>Bacteria</taxon>
        <taxon>Bacillati</taxon>
        <taxon>Bacillota</taxon>
        <taxon>Clostridia</taxon>
        <taxon>Eubacteriales</taxon>
        <taxon>Intestinimonas</taxon>
    </lineage>
</organism>
<feature type="transmembrane region" description="Helical" evidence="7">
    <location>
        <begin position="314"/>
        <end position="342"/>
    </location>
</feature>
<reference evidence="9" key="1">
    <citation type="submission" date="2022-06" db="EMBL/GenBank/DDBJ databases">
        <title>Isolation of gut microbiota from human fecal samples.</title>
        <authorList>
            <person name="Pamer E.G."/>
            <person name="Barat B."/>
            <person name="Waligurski E."/>
            <person name="Medina S."/>
            <person name="Paddock L."/>
            <person name="Mostad J."/>
        </authorList>
    </citation>
    <scope>NUCLEOTIDE SEQUENCE</scope>
    <source>
        <strain evidence="9">DFI.9.91</strain>
    </source>
</reference>
<keyword evidence="3" id="KW-1003">Cell membrane</keyword>
<dbReference type="GO" id="GO:0005886">
    <property type="term" value="C:plasma membrane"/>
    <property type="evidence" value="ECO:0007669"/>
    <property type="project" value="UniProtKB-SubCell"/>
</dbReference>
<feature type="transmembrane region" description="Helical" evidence="7">
    <location>
        <begin position="169"/>
        <end position="189"/>
    </location>
</feature>
<dbReference type="Pfam" id="PF00482">
    <property type="entry name" value="T2SSF"/>
    <property type="match status" value="2"/>
</dbReference>
<proteinExistence type="inferred from homology"/>
<name>A0AAW5JR84_9FIRM</name>
<evidence type="ECO:0000256" key="2">
    <source>
        <dbReference type="ARBA" id="ARBA00005745"/>
    </source>
</evidence>
<dbReference type="Proteomes" id="UP001204562">
    <property type="component" value="Unassembled WGS sequence"/>
</dbReference>
<keyword evidence="5 7" id="KW-1133">Transmembrane helix</keyword>
<accession>A0AAW5JR84</accession>
<evidence type="ECO:0000256" key="3">
    <source>
        <dbReference type="ARBA" id="ARBA00022475"/>
    </source>
</evidence>
<evidence type="ECO:0000313" key="9">
    <source>
        <dbReference type="EMBL" id="MCQ4769655.1"/>
    </source>
</evidence>
<feature type="domain" description="Type II secretion system protein GspF" evidence="8">
    <location>
        <begin position="21"/>
        <end position="135"/>
    </location>
</feature>
<sequence length="344" mass="35754">MKRNETKTALTGDELSVLCWQLGQLCRAGMSWSDSAALLAEDAPTPRSRALLAGLRDALAAGVPLDRALAEAGEFPPYLLRMVSIGLAAGRAEQVLEALSGYYRRQSATGEALRRAVTYPAVMAALIALVFLVLVRRVLPVLTQVFAQVGGGASPMAASLLRFGGLGRWAAVALAVLLLAGAAVLLLFFRGERGAALFARGATGAALARGQFASAMALMLQSGLPLDEAIDRTAELLERTPLQTQVGTCRAQMLSGVPFPRAVEDAGLLTGLQAGLLSAGFRSGASDAAMTEVAARCQAEGEELLTCLLSRFEYALVIMLCAAVGLVLLSVMLPLLGVLSAVGG</sequence>
<keyword evidence="6 7" id="KW-0472">Membrane</keyword>
<protein>
    <submittedName>
        <fullName evidence="9">Type II secretion system F family protein</fullName>
    </submittedName>
</protein>
<feature type="transmembrane region" description="Helical" evidence="7">
    <location>
        <begin position="116"/>
        <end position="135"/>
    </location>
</feature>
<evidence type="ECO:0000259" key="8">
    <source>
        <dbReference type="Pfam" id="PF00482"/>
    </source>
</evidence>
<evidence type="ECO:0000313" key="10">
    <source>
        <dbReference type="Proteomes" id="UP001204562"/>
    </source>
</evidence>
<dbReference type="Gene3D" id="1.20.81.30">
    <property type="entry name" value="Type II secretion system (T2SS), domain F"/>
    <property type="match status" value="2"/>
</dbReference>
<dbReference type="AlphaFoldDB" id="A0AAW5JR84"/>
<comment type="similarity">
    <text evidence="2">Belongs to the GSP F family.</text>
</comment>
<evidence type="ECO:0000256" key="7">
    <source>
        <dbReference type="SAM" id="Phobius"/>
    </source>
</evidence>
<dbReference type="InterPro" id="IPR018076">
    <property type="entry name" value="T2SS_GspF_dom"/>
</dbReference>
<dbReference type="PANTHER" id="PTHR30012">
    <property type="entry name" value="GENERAL SECRETION PATHWAY PROTEIN"/>
    <property type="match status" value="1"/>
</dbReference>
<feature type="domain" description="Type II secretion system protein GspF" evidence="8">
    <location>
        <begin position="212"/>
        <end position="334"/>
    </location>
</feature>
<dbReference type="InterPro" id="IPR042094">
    <property type="entry name" value="T2SS_GspF_sf"/>
</dbReference>
<dbReference type="PANTHER" id="PTHR30012:SF0">
    <property type="entry name" value="TYPE II SECRETION SYSTEM PROTEIN F-RELATED"/>
    <property type="match status" value="1"/>
</dbReference>